<sequence length="426" mass="47803">MRCFSQLSASLLAQCGESMSMDAKKAFFPHFLWLLRDVSLKMTDREGKELAPTKFLHTRVLASESGELTDLGKSLVSLFPSLECATLPIPSIKRNIIRGILEQRDKLKPAFNAAVDTLIQQVLQKVAPKKAVDGTTTVTGKALAALAAGYVEAVNRPGALPDLDQGWQAVVRLELNEVSYKLVREYEREMEEALEGKLPMEERHLLEIHQQTLKKGKECLRQDIYHVNPLHSSDEESQPLLDQLEDEIVQWSESKEDGEGKVSGGLLYRFTTQNFKKSKEHCATLLNELVKNSKVQEKVNLAMRNSDPVDITREVSEIAAEYQARAVGPAAGEILETGISELNQLSDILKKIPGQVSRVTLKTGRNSVKLYWGPPKKNPEAVEEYVVYKRVEGGEWEEAGRTDKTKLLLLSVKVFFWVPQPLYFCP</sequence>
<dbReference type="GO" id="GO:0005525">
    <property type="term" value="F:GTP binding"/>
    <property type="evidence" value="ECO:0007669"/>
    <property type="project" value="InterPro"/>
</dbReference>
<dbReference type="CDD" id="cd00063">
    <property type="entry name" value="FN3"/>
    <property type="match status" value="1"/>
</dbReference>
<dbReference type="AlphaFoldDB" id="A0AA35R0V9"/>
<dbReference type="InterPro" id="IPR013783">
    <property type="entry name" value="Ig-like_fold"/>
</dbReference>
<dbReference type="Pfam" id="PF02841">
    <property type="entry name" value="GBP_C"/>
    <property type="match status" value="1"/>
</dbReference>
<evidence type="ECO:0000313" key="4">
    <source>
        <dbReference type="EMBL" id="CAI7999822.1"/>
    </source>
</evidence>
<feature type="domain" description="Guanylate-binding protein N-terminal" evidence="2">
    <location>
        <begin position="20"/>
        <end position="126"/>
    </location>
</feature>
<dbReference type="Gene3D" id="2.60.40.10">
    <property type="entry name" value="Immunoglobulins"/>
    <property type="match status" value="1"/>
</dbReference>
<evidence type="ECO:0000259" key="2">
    <source>
        <dbReference type="Pfam" id="PF02263"/>
    </source>
</evidence>
<evidence type="ECO:0000256" key="1">
    <source>
        <dbReference type="ARBA" id="ARBA00022801"/>
    </source>
</evidence>
<reference evidence="4" key="1">
    <citation type="submission" date="2023-03" db="EMBL/GenBank/DDBJ databases">
        <authorList>
            <person name="Steffen K."/>
            <person name="Cardenas P."/>
        </authorList>
    </citation>
    <scope>NUCLEOTIDE SEQUENCE</scope>
</reference>
<organism evidence="4 5">
    <name type="scientific">Geodia barretti</name>
    <name type="common">Barrett's horny sponge</name>
    <dbReference type="NCBI Taxonomy" id="519541"/>
    <lineage>
        <taxon>Eukaryota</taxon>
        <taxon>Metazoa</taxon>
        <taxon>Porifera</taxon>
        <taxon>Demospongiae</taxon>
        <taxon>Heteroscleromorpha</taxon>
        <taxon>Tetractinellida</taxon>
        <taxon>Astrophorina</taxon>
        <taxon>Geodiidae</taxon>
        <taxon>Geodia</taxon>
    </lineage>
</organism>
<dbReference type="InterPro" id="IPR027417">
    <property type="entry name" value="P-loop_NTPase"/>
</dbReference>
<dbReference type="SUPFAM" id="SSF48340">
    <property type="entry name" value="Interferon-induced guanylate-binding protein 1 (GBP1), C-terminal domain"/>
    <property type="match status" value="1"/>
</dbReference>
<evidence type="ECO:0000313" key="5">
    <source>
        <dbReference type="Proteomes" id="UP001174909"/>
    </source>
</evidence>
<dbReference type="EMBL" id="CASHTH010000386">
    <property type="protein sequence ID" value="CAI7999822.1"/>
    <property type="molecule type" value="Genomic_DNA"/>
</dbReference>
<dbReference type="PANTHER" id="PTHR10751">
    <property type="entry name" value="GUANYLATE BINDING PROTEIN"/>
    <property type="match status" value="1"/>
</dbReference>
<keyword evidence="1" id="KW-0378">Hydrolase</keyword>
<proteinExistence type="predicted"/>
<evidence type="ECO:0000259" key="3">
    <source>
        <dbReference type="Pfam" id="PF02841"/>
    </source>
</evidence>
<keyword evidence="5" id="KW-1185">Reference proteome</keyword>
<comment type="caution">
    <text evidence="4">The sequence shown here is derived from an EMBL/GenBank/DDBJ whole genome shotgun (WGS) entry which is preliminary data.</text>
</comment>
<name>A0AA35R0V9_GEOBA</name>
<dbReference type="InterPro" id="IPR036543">
    <property type="entry name" value="Guanylate-bd_C_sf"/>
</dbReference>
<dbReference type="InterPro" id="IPR003961">
    <property type="entry name" value="FN3_dom"/>
</dbReference>
<dbReference type="GO" id="GO:0003924">
    <property type="term" value="F:GTPase activity"/>
    <property type="evidence" value="ECO:0007669"/>
    <property type="project" value="InterPro"/>
</dbReference>
<feature type="domain" description="Guanylate-binding protein/Atlastin C-terminal" evidence="3">
    <location>
        <begin position="134"/>
        <end position="217"/>
    </location>
</feature>
<accession>A0AA35R0V9</accession>
<gene>
    <name evidence="4" type="ORF">GBAR_LOCUS2794</name>
</gene>
<dbReference type="InterPro" id="IPR036116">
    <property type="entry name" value="FN3_sf"/>
</dbReference>
<dbReference type="Pfam" id="PF02263">
    <property type="entry name" value="GBP"/>
    <property type="match status" value="1"/>
</dbReference>
<dbReference type="InterPro" id="IPR003191">
    <property type="entry name" value="Guanylate-bd/ATL_C"/>
</dbReference>
<dbReference type="Proteomes" id="UP001174909">
    <property type="component" value="Unassembled WGS sequence"/>
</dbReference>
<dbReference type="InterPro" id="IPR015894">
    <property type="entry name" value="Guanylate-bd_N"/>
</dbReference>
<dbReference type="Gene3D" id="3.40.50.300">
    <property type="entry name" value="P-loop containing nucleotide triphosphate hydrolases"/>
    <property type="match status" value="1"/>
</dbReference>
<dbReference type="SUPFAM" id="SSF49265">
    <property type="entry name" value="Fibronectin type III"/>
    <property type="match status" value="1"/>
</dbReference>
<protein>
    <submittedName>
        <fullName evidence="4">Guanylate-binding protein 3</fullName>
    </submittedName>
</protein>
<dbReference type="Gene3D" id="1.20.1000.10">
    <property type="entry name" value="Guanylate-binding protein, C-terminal domain"/>
    <property type="match status" value="1"/>
</dbReference>